<proteinExistence type="predicted"/>
<protein>
    <recommendedName>
        <fullName evidence="3">Secreted protein</fullName>
    </recommendedName>
</protein>
<evidence type="ECO:0000313" key="1">
    <source>
        <dbReference type="EMBL" id="CAL1413203.1"/>
    </source>
</evidence>
<dbReference type="EMBL" id="OZ034822">
    <property type="protein sequence ID" value="CAL1413203.1"/>
    <property type="molecule type" value="Genomic_DNA"/>
</dbReference>
<organism evidence="1 2">
    <name type="scientific">Linum trigynum</name>
    <dbReference type="NCBI Taxonomy" id="586398"/>
    <lineage>
        <taxon>Eukaryota</taxon>
        <taxon>Viridiplantae</taxon>
        <taxon>Streptophyta</taxon>
        <taxon>Embryophyta</taxon>
        <taxon>Tracheophyta</taxon>
        <taxon>Spermatophyta</taxon>
        <taxon>Magnoliopsida</taxon>
        <taxon>eudicotyledons</taxon>
        <taxon>Gunneridae</taxon>
        <taxon>Pentapetalae</taxon>
        <taxon>rosids</taxon>
        <taxon>fabids</taxon>
        <taxon>Malpighiales</taxon>
        <taxon>Linaceae</taxon>
        <taxon>Linum</taxon>
    </lineage>
</organism>
<gene>
    <name evidence="1" type="ORF">LTRI10_LOCUS52453</name>
</gene>
<evidence type="ECO:0008006" key="3">
    <source>
        <dbReference type="Google" id="ProtNLM"/>
    </source>
</evidence>
<name>A0AAV2GTS8_9ROSI</name>
<dbReference type="Proteomes" id="UP001497516">
    <property type="component" value="Chromosome 9"/>
</dbReference>
<accession>A0AAV2GTS8</accession>
<sequence>MSSPSHGCITFVSSFATSSSSSRDHVAVPSANSPSQLPGRCCFSRRDHLLVRFLSTLPPSSRLRDGW</sequence>
<evidence type="ECO:0000313" key="2">
    <source>
        <dbReference type="Proteomes" id="UP001497516"/>
    </source>
</evidence>
<dbReference type="AlphaFoldDB" id="A0AAV2GTS8"/>
<reference evidence="1 2" key="1">
    <citation type="submission" date="2024-04" db="EMBL/GenBank/DDBJ databases">
        <authorList>
            <person name="Fracassetti M."/>
        </authorList>
    </citation>
    <scope>NUCLEOTIDE SEQUENCE [LARGE SCALE GENOMIC DNA]</scope>
</reference>
<keyword evidence="2" id="KW-1185">Reference proteome</keyword>